<evidence type="ECO:0000313" key="1">
    <source>
        <dbReference type="EMBL" id="MBC5852777.1"/>
    </source>
</evidence>
<proteinExistence type="predicted"/>
<protein>
    <submittedName>
        <fullName evidence="1">Uncharacterized protein</fullName>
    </submittedName>
</protein>
<name>A0A9X0RB56_VIBME</name>
<organism evidence="1 2">
    <name type="scientific">Vibrio metschnikovii</name>
    <dbReference type="NCBI Taxonomy" id="28172"/>
    <lineage>
        <taxon>Bacteria</taxon>
        <taxon>Pseudomonadati</taxon>
        <taxon>Pseudomonadota</taxon>
        <taxon>Gammaproteobacteria</taxon>
        <taxon>Vibrionales</taxon>
        <taxon>Vibrionaceae</taxon>
        <taxon>Vibrio</taxon>
    </lineage>
</organism>
<reference evidence="1" key="1">
    <citation type="submission" date="2020-08" db="EMBL/GenBank/DDBJ databases">
        <title>Genome Sequencing and Pan-Genome Analysis of Migratory bird Vibrio Strains, Inner Mongolia.</title>
        <authorList>
            <person name="Zheng L."/>
        </authorList>
    </citation>
    <scope>NUCLEOTIDE SEQUENCE</scope>
    <source>
        <strain evidence="1">M13F</strain>
    </source>
</reference>
<evidence type="ECO:0000313" key="2">
    <source>
        <dbReference type="Proteomes" id="UP000615796"/>
    </source>
</evidence>
<dbReference type="RefSeq" id="WP_187027037.1">
    <property type="nucleotide sequence ID" value="NZ_JACRUP010000018.1"/>
</dbReference>
<dbReference type="Proteomes" id="UP000615796">
    <property type="component" value="Unassembled WGS sequence"/>
</dbReference>
<comment type="caution">
    <text evidence="1">The sequence shown here is derived from an EMBL/GenBank/DDBJ whole genome shotgun (WGS) entry which is preliminary data.</text>
</comment>
<sequence length="260" mass="30837">MKDDQTIKQEIENKKAQNKVIVDTVLSAMKSSEPGKSLSEFDSYLIYVTIRIHHSDIFIDKEKVLPIRTDYMNLIKDLAKKHGYTMEGLYCYFSHIYNYMIGVRAQYLTLFHGTDHEFTIIFDYYPILYSEMCSSTPKLTDKNFNTKDYLMLNNITVGDALFRYDTFLEDIKEESDDYQVVFNQRKIVEETMTKSECVKRYHELRDLLYSHGNSYMPEIPSYEDASDLVKDKYWFSKSLHFTTRRRQVDNRVNGKTMSFL</sequence>
<gene>
    <name evidence="1" type="ORF">H8Q88_17890</name>
</gene>
<dbReference type="EMBL" id="JACRUP010000018">
    <property type="protein sequence ID" value="MBC5852777.1"/>
    <property type="molecule type" value="Genomic_DNA"/>
</dbReference>
<keyword evidence="2" id="KW-1185">Reference proteome</keyword>
<accession>A0A9X0RB56</accession>
<dbReference type="AlphaFoldDB" id="A0A9X0RB56"/>